<keyword evidence="2" id="KW-1185">Reference proteome</keyword>
<dbReference type="Proteomes" id="UP000203768">
    <property type="component" value="Segment"/>
</dbReference>
<proteinExistence type="predicted"/>
<dbReference type="OrthoDB" id="12495at10239"/>
<evidence type="ECO:0000313" key="2">
    <source>
        <dbReference type="Proteomes" id="UP000203768"/>
    </source>
</evidence>
<accession>S5MQL1</accession>
<dbReference type="RefSeq" id="YP_008378348.1">
    <property type="nucleotide sequence ID" value="NC_021923.1"/>
</dbReference>
<dbReference type="GeneID" id="16489532"/>
<sequence length="192" mass="22705">MSTLRNKILVKHLQERARLCYFSRKGEPRQFNDEGLQVVSVEKLKKISKAFLILKESHKKLSECVKSLSRYYERQYEVRLQRLRLLLGKKTRKLQRLKTKFNNDNNRFKYIIIVRRENELTFYTNVNCIKTNNFTIVVYKISDDPTVDRSVCVSVAKTKYGDRANVFQGTISFDRAEDADSFVSDIKQMFNV</sequence>
<dbReference type="KEGG" id="vg:16489532"/>
<name>S5MQL1_9ABAC</name>
<protein>
    <submittedName>
        <fullName evidence="1">HESP132</fullName>
    </submittedName>
</protein>
<organism evidence="1 2">
    <name type="scientific">Hemileuca sp. nucleopolyhedrovirus</name>
    <dbReference type="NCBI Taxonomy" id="1367203"/>
    <lineage>
        <taxon>Viruses</taxon>
        <taxon>Viruses incertae sedis</taxon>
        <taxon>Naldaviricetes</taxon>
        <taxon>Lefavirales</taxon>
        <taxon>Baculoviridae</taxon>
        <taxon>Alphabaculovirus</taxon>
        <taxon>Alphabaculovirus heleucae</taxon>
        <taxon>Hemileuca species nucleopolyhedrovirus</taxon>
    </lineage>
</organism>
<gene>
    <name evidence="1" type="ORF">Hesp132</name>
</gene>
<dbReference type="EMBL" id="KF158713">
    <property type="protein sequence ID" value="AGR56884.1"/>
    <property type="molecule type" value="Genomic_DNA"/>
</dbReference>
<reference evidence="1 2" key="1">
    <citation type="journal article" date="2013" name="Virus Genes">
        <title>The genome of a baculovirus isolated from Hemileuca sp. encodes a serpin ortholog.</title>
        <authorList>
            <person name="Rohrmann G.F."/>
            <person name="Erlandson M.A."/>
            <person name="Theilmann D.A."/>
        </authorList>
    </citation>
    <scope>NUCLEOTIDE SEQUENCE [LARGE SCALE GENOMIC DNA]</scope>
</reference>
<evidence type="ECO:0000313" key="1">
    <source>
        <dbReference type="EMBL" id="AGR56884.1"/>
    </source>
</evidence>